<evidence type="ECO:0000259" key="4">
    <source>
        <dbReference type="PROSITE" id="PS51063"/>
    </source>
</evidence>
<keyword evidence="2" id="KW-0238">DNA-binding</keyword>
<keyword evidence="3" id="KW-0804">Transcription</keyword>
<dbReference type="InterPro" id="IPR012318">
    <property type="entry name" value="HTH_CRP"/>
</dbReference>
<evidence type="ECO:0000313" key="6">
    <source>
        <dbReference type="Proteomes" id="UP001597237"/>
    </source>
</evidence>
<dbReference type="CDD" id="cd00038">
    <property type="entry name" value="CAP_ED"/>
    <property type="match status" value="1"/>
</dbReference>
<keyword evidence="6" id="KW-1185">Reference proteome</keyword>
<dbReference type="Gene3D" id="1.10.10.10">
    <property type="entry name" value="Winged helix-like DNA-binding domain superfamily/Winged helix DNA-binding domain"/>
    <property type="match status" value="1"/>
</dbReference>
<dbReference type="RefSeq" id="WP_377281199.1">
    <property type="nucleotide sequence ID" value="NZ_JBHRSI010000003.1"/>
</dbReference>
<dbReference type="InterPro" id="IPR018490">
    <property type="entry name" value="cNMP-bd_dom_sf"/>
</dbReference>
<evidence type="ECO:0000313" key="5">
    <source>
        <dbReference type="EMBL" id="MFD1781969.1"/>
    </source>
</evidence>
<dbReference type="SUPFAM" id="SSF51206">
    <property type="entry name" value="cAMP-binding domain-like"/>
    <property type="match status" value="1"/>
</dbReference>
<dbReference type="SUPFAM" id="SSF46785">
    <property type="entry name" value="Winged helix' DNA-binding domain"/>
    <property type="match status" value="1"/>
</dbReference>
<dbReference type="Pfam" id="PF13545">
    <property type="entry name" value="HTH_Crp_2"/>
    <property type="match status" value="1"/>
</dbReference>
<dbReference type="Proteomes" id="UP001597237">
    <property type="component" value="Unassembled WGS sequence"/>
</dbReference>
<dbReference type="Pfam" id="PF00027">
    <property type="entry name" value="cNMP_binding"/>
    <property type="match status" value="1"/>
</dbReference>
<dbReference type="PANTHER" id="PTHR24567:SF68">
    <property type="entry name" value="DNA-BINDING TRANSCRIPTIONAL DUAL REGULATOR CRP"/>
    <property type="match status" value="1"/>
</dbReference>
<name>A0ABW4MW95_9CAUL</name>
<dbReference type="InterPro" id="IPR036388">
    <property type="entry name" value="WH-like_DNA-bd_sf"/>
</dbReference>
<accession>A0ABW4MW95</accession>
<evidence type="ECO:0000256" key="2">
    <source>
        <dbReference type="ARBA" id="ARBA00023125"/>
    </source>
</evidence>
<feature type="domain" description="HTH crp-type" evidence="4">
    <location>
        <begin position="154"/>
        <end position="228"/>
    </location>
</feature>
<dbReference type="Gene3D" id="2.60.120.10">
    <property type="entry name" value="Jelly Rolls"/>
    <property type="match status" value="1"/>
</dbReference>
<dbReference type="SMART" id="SM00419">
    <property type="entry name" value="HTH_CRP"/>
    <property type="match status" value="1"/>
</dbReference>
<dbReference type="InterPro" id="IPR050397">
    <property type="entry name" value="Env_Response_Regulators"/>
</dbReference>
<evidence type="ECO:0000256" key="1">
    <source>
        <dbReference type="ARBA" id="ARBA00023015"/>
    </source>
</evidence>
<gene>
    <name evidence="5" type="ORF">ACFSC0_01050</name>
</gene>
<dbReference type="PANTHER" id="PTHR24567">
    <property type="entry name" value="CRP FAMILY TRANSCRIPTIONAL REGULATORY PROTEIN"/>
    <property type="match status" value="1"/>
</dbReference>
<dbReference type="InterPro" id="IPR000595">
    <property type="entry name" value="cNMP-bd_dom"/>
</dbReference>
<comment type="caution">
    <text evidence="5">The sequence shown here is derived from an EMBL/GenBank/DDBJ whole genome shotgun (WGS) entry which is preliminary data.</text>
</comment>
<dbReference type="InterPro" id="IPR014710">
    <property type="entry name" value="RmlC-like_jellyroll"/>
</dbReference>
<protein>
    <submittedName>
        <fullName evidence="5">Crp/Fnr family transcriptional regulator</fullName>
    </submittedName>
</protein>
<dbReference type="PROSITE" id="PS51063">
    <property type="entry name" value="HTH_CRP_2"/>
    <property type="match status" value="1"/>
</dbReference>
<dbReference type="InterPro" id="IPR036390">
    <property type="entry name" value="WH_DNA-bd_sf"/>
</dbReference>
<evidence type="ECO:0000256" key="3">
    <source>
        <dbReference type="ARBA" id="ARBA00023163"/>
    </source>
</evidence>
<dbReference type="EMBL" id="JBHUEY010000001">
    <property type="protein sequence ID" value="MFD1781969.1"/>
    <property type="molecule type" value="Genomic_DNA"/>
</dbReference>
<organism evidence="5 6">
    <name type="scientific">Phenylobacterium terrae</name>
    <dbReference type="NCBI Taxonomy" id="2665495"/>
    <lineage>
        <taxon>Bacteria</taxon>
        <taxon>Pseudomonadati</taxon>
        <taxon>Pseudomonadota</taxon>
        <taxon>Alphaproteobacteria</taxon>
        <taxon>Caulobacterales</taxon>
        <taxon>Caulobacteraceae</taxon>
        <taxon>Phenylobacterium</taxon>
    </lineage>
</organism>
<reference evidence="6" key="1">
    <citation type="journal article" date="2019" name="Int. J. Syst. Evol. Microbiol.">
        <title>The Global Catalogue of Microorganisms (GCM) 10K type strain sequencing project: providing services to taxonomists for standard genome sequencing and annotation.</title>
        <authorList>
            <consortium name="The Broad Institute Genomics Platform"/>
            <consortium name="The Broad Institute Genome Sequencing Center for Infectious Disease"/>
            <person name="Wu L."/>
            <person name="Ma J."/>
        </authorList>
    </citation>
    <scope>NUCLEOTIDE SEQUENCE [LARGE SCALE GENOMIC DNA]</scope>
    <source>
        <strain evidence="6">DFY28</strain>
    </source>
</reference>
<proteinExistence type="predicted"/>
<keyword evidence="1" id="KW-0805">Transcription regulation</keyword>
<sequence>MADRKDVSPPHTRLIAKLEAIGRVTEAEKSALADLPYRLRSFPENADLVRQGDKPPECCLIVEGFVCRYKLLGEGQRQIMSFHLPGDIPDLQSLHLRVMDHSLSALTPVTAAFIPHEALHALTRAFPGIAALFWRDTLIDAAIFREWLAGVGRRTAKARIAHVICEVYLKLRAVHLADDGGFDLPITQVELADALGLSPVHVNRVLQELRADGLIVSKGRFVIISDWERLRAVGDFDASYLHFRSEAA</sequence>